<evidence type="ECO:0000256" key="1">
    <source>
        <dbReference type="ARBA" id="ARBA00022490"/>
    </source>
</evidence>
<dbReference type="GO" id="GO:0016811">
    <property type="term" value="F:hydrolase activity, acting on carbon-nitrogen (but not peptide) bonds, in linear amides"/>
    <property type="evidence" value="ECO:0007669"/>
    <property type="project" value="InterPro"/>
</dbReference>
<dbReference type="AlphaFoldDB" id="A0A229R7L0"/>
<dbReference type="EMBL" id="NMQU01000188">
    <property type="protein sequence ID" value="OXM42618.1"/>
    <property type="molecule type" value="Genomic_DNA"/>
</dbReference>
<protein>
    <submittedName>
        <fullName evidence="9">Acetyl-lysine deacetylase</fullName>
    </submittedName>
</protein>
<evidence type="ECO:0000256" key="3">
    <source>
        <dbReference type="ARBA" id="ARBA00022723"/>
    </source>
</evidence>
<dbReference type="PANTHER" id="PTHR43808:SF28">
    <property type="entry name" value="[LYSW]-LYSINE_[LYSW]-ORNITHINE HYDROLASE"/>
    <property type="match status" value="1"/>
</dbReference>
<keyword evidence="7" id="KW-0170">Cobalt</keyword>
<evidence type="ECO:0000256" key="4">
    <source>
        <dbReference type="ARBA" id="ARBA00022801"/>
    </source>
</evidence>
<evidence type="ECO:0000256" key="6">
    <source>
        <dbReference type="ARBA" id="ARBA00023154"/>
    </source>
</evidence>
<evidence type="ECO:0000313" key="9">
    <source>
        <dbReference type="EMBL" id="OXM42618.1"/>
    </source>
</evidence>
<evidence type="ECO:0000256" key="8">
    <source>
        <dbReference type="SAM" id="MobiDB-lite"/>
    </source>
</evidence>
<reference evidence="9 10" key="1">
    <citation type="submission" date="2017-07" db="EMBL/GenBank/DDBJ databases">
        <title>Amycolatopsis alba DSM 44262 Genome sequencing and assembly.</title>
        <authorList>
            <person name="Kaur N."/>
            <person name="Mayilraj S."/>
        </authorList>
    </citation>
    <scope>NUCLEOTIDE SEQUENCE [LARGE SCALE GENOMIC DNA]</scope>
    <source>
        <strain evidence="9 10">DSM 44262</strain>
    </source>
</reference>
<keyword evidence="6" id="KW-0457">Lysine biosynthesis</keyword>
<dbReference type="Gene3D" id="3.40.630.10">
    <property type="entry name" value="Zn peptidases"/>
    <property type="match status" value="2"/>
</dbReference>
<dbReference type="OrthoDB" id="7055905at2"/>
<dbReference type="GO" id="GO:0050897">
    <property type="term" value="F:cobalt ion binding"/>
    <property type="evidence" value="ECO:0007669"/>
    <property type="project" value="InterPro"/>
</dbReference>
<keyword evidence="3" id="KW-0479">Metal-binding</keyword>
<keyword evidence="10" id="KW-1185">Reference proteome</keyword>
<name>A0A229R7L0_AMYAL</name>
<gene>
    <name evidence="9" type="ORF">CFP75_42000</name>
</gene>
<dbReference type="Pfam" id="PF01546">
    <property type="entry name" value="Peptidase_M20"/>
    <property type="match status" value="1"/>
</dbReference>
<dbReference type="NCBIfam" id="TIGR01902">
    <property type="entry name" value="dapE-lys-deAc"/>
    <property type="match status" value="1"/>
</dbReference>
<dbReference type="InterPro" id="IPR010175">
    <property type="entry name" value="LysK"/>
</dbReference>
<dbReference type="SUPFAM" id="SSF53187">
    <property type="entry name" value="Zn-dependent exopeptidases"/>
    <property type="match status" value="1"/>
</dbReference>
<evidence type="ECO:0000313" key="10">
    <source>
        <dbReference type="Proteomes" id="UP000215563"/>
    </source>
</evidence>
<keyword evidence="1" id="KW-0963">Cytoplasm</keyword>
<keyword evidence="4" id="KW-0378">Hydrolase</keyword>
<evidence type="ECO:0000256" key="5">
    <source>
        <dbReference type="ARBA" id="ARBA00022833"/>
    </source>
</evidence>
<keyword evidence="2" id="KW-0028">Amino-acid biosynthesis</keyword>
<comment type="caution">
    <text evidence="9">The sequence shown here is derived from an EMBL/GenBank/DDBJ whole genome shotgun (WGS) entry which is preliminary data.</text>
</comment>
<dbReference type="PANTHER" id="PTHR43808">
    <property type="entry name" value="ACETYLORNITHINE DEACETYLASE"/>
    <property type="match status" value="1"/>
</dbReference>
<evidence type="ECO:0000256" key="7">
    <source>
        <dbReference type="ARBA" id="ARBA00023285"/>
    </source>
</evidence>
<dbReference type="PROSITE" id="PS00758">
    <property type="entry name" value="ARGE_DAPE_CPG2_1"/>
    <property type="match status" value="1"/>
</dbReference>
<dbReference type="InterPro" id="IPR001261">
    <property type="entry name" value="ArgE/DapE_CS"/>
</dbReference>
<dbReference type="GO" id="GO:0009085">
    <property type="term" value="P:lysine biosynthetic process"/>
    <property type="evidence" value="ECO:0007669"/>
    <property type="project" value="UniProtKB-KW"/>
</dbReference>
<keyword evidence="5" id="KW-0862">Zinc</keyword>
<dbReference type="Proteomes" id="UP000215563">
    <property type="component" value="Unassembled WGS sequence"/>
</dbReference>
<proteinExistence type="inferred from homology"/>
<sequence>MDSPQGNQPGRGGTGAPGRQPEHDRRRAELMREGALAAAVTDAEAVELLRRMVGIASVSGSEDELGLFLAGQLADLGFDTHRDKVGNVIGSLGDDGAPTIMLLGHMDTVPGGPPLRIDGDRLYGRGAVDAKGPLAAMIVAASRADRPDGVRIMVVGVVDEERDSVGAHEIVATHRADAVVIGEPSGAGTVVVGYKGVLRFACSVRRPQAHTSSPEPTASEVAARFWQSLLDFTGTGAQDGPVFRQLSPTLVRMSGTLTDAELVVSCRTPMGFDATTFLADVAELARTIDARTEITVLENTPAVRTSRADPVAQALARSIRDRTGDVEFKVKLGTSDMNVLGPAWQVPIATYGPGDPHQDHTPDEHILLSEYLLAAEILTGAVDRLATGLATLSTSHLGRTPSQT</sequence>
<evidence type="ECO:0000256" key="2">
    <source>
        <dbReference type="ARBA" id="ARBA00022605"/>
    </source>
</evidence>
<feature type="region of interest" description="Disordered" evidence="8">
    <location>
        <begin position="1"/>
        <end position="26"/>
    </location>
</feature>
<dbReference type="GO" id="GO:0008270">
    <property type="term" value="F:zinc ion binding"/>
    <property type="evidence" value="ECO:0007669"/>
    <property type="project" value="InterPro"/>
</dbReference>
<organism evidence="9 10">
    <name type="scientific">Amycolatopsis alba DSM 44262</name>
    <dbReference type="NCBI Taxonomy" id="1125972"/>
    <lineage>
        <taxon>Bacteria</taxon>
        <taxon>Bacillati</taxon>
        <taxon>Actinomycetota</taxon>
        <taxon>Actinomycetes</taxon>
        <taxon>Pseudonocardiales</taxon>
        <taxon>Pseudonocardiaceae</taxon>
        <taxon>Amycolatopsis</taxon>
    </lineage>
</organism>
<dbReference type="InterPro" id="IPR050072">
    <property type="entry name" value="Peptidase_M20A"/>
</dbReference>
<accession>A0A229R7L0</accession>
<dbReference type="InterPro" id="IPR002933">
    <property type="entry name" value="Peptidase_M20"/>
</dbReference>
<dbReference type="HAMAP" id="MF_01120">
    <property type="entry name" value="LysK"/>
    <property type="match status" value="1"/>
</dbReference>